<accession>A0A2Z6AQN7</accession>
<sequence length="205" mass="22177">MSQNPNRRRNRANQNRSRRQRQAQDAAAFRALSSSSRLGPVTSGMVDAGGIPVTPGFVVTSVTLNEPFQWAGAGTGAWTLFRERSLVIPPALPPETRLNHVILRVTPTPGLSSFDIWAAIAAAKGSLPTAADFDALNVPFLTMNGTSRTRHVVIPFANRTVADLSQQRVWLGARTGTVTADNLVVGLVRVFIEHRPIPQVQVVPV</sequence>
<evidence type="ECO:0000256" key="1">
    <source>
        <dbReference type="SAM" id="MobiDB-lite"/>
    </source>
</evidence>
<name>A0A2Z6AQN7_9BROM</name>
<organism evidence="2">
    <name type="scientific">Anulavirus ALMMV</name>
    <dbReference type="NCBI Taxonomy" id="1195163"/>
    <lineage>
        <taxon>Viruses</taxon>
        <taxon>Riboviria</taxon>
        <taxon>Orthornavirae</taxon>
        <taxon>Kitrinoviricota</taxon>
        <taxon>Alsuviricetes</taxon>
        <taxon>Martellivirales</taxon>
        <taxon>Bromoviridae</taxon>
        <taxon>Anulavirus</taxon>
    </lineage>
</organism>
<gene>
    <name evidence="2" type="primary">3b</name>
</gene>
<reference evidence="2" key="1">
    <citation type="journal article" date="2018" name="Nihon Shokubutsu Byori Gakkaiho">
        <title>Investigation of viruses in Rehmannia glutinosa, by using next generation sequencing and bioassay.</title>
        <authorList>
            <person name="Uehara-Ichiki T."/>
            <person name="Nakazono-Nagaoka E."/>
            <person name="Yamaguchi M."/>
            <person name="Ohashi M."/>
            <person name="Kodaira E."/>
            <person name="Kojima M."/>
            <person name="Igarashi M."/>
            <person name="Hanada K."/>
            <person name="Hishida A."/>
            <person name="Fujikawa T."/>
        </authorList>
    </citation>
    <scope>NUCLEOTIDE SEQUENCE</scope>
    <source>
        <strain evidence="2">Rehmannia</strain>
    </source>
</reference>
<feature type="compositionally biased region" description="Basic residues" evidence="1">
    <location>
        <begin position="1"/>
        <end position="21"/>
    </location>
</feature>
<proteinExistence type="predicted"/>
<feature type="region of interest" description="Disordered" evidence="1">
    <location>
        <begin position="1"/>
        <end position="29"/>
    </location>
</feature>
<dbReference type="InterPro" id="IPR058019">
    <property type="entry name" value="Anulav_capsid"/>
</dbReference>
<protein>
    <submittedName>
        <fullName evidence="2">Coat protein</fullName>
    </submittedName>
</protein>
<keyword evidence="2" id="KW-0167">Capsid protein</keyword>
<keyword evidence="2" id="KW-0946">Virion</keyword>
<dbReference type="EMBL" id="LC371931">
    <property type="protein sequence ID" value="BBD05265.1"/>
    <property type="molecule type" value="Genomic_RNA"/>
</dbReference>
<evidence type="ECO:0000313" key="2">
    <source>
        <dbReference type="EMBL" id="BBD05265.1"/>
    </source>
</evidence>
<dbReference type="GO" id="GO:0019028">
    <property type="term" value="C:viral capsid"/>
    <property type="evidence" value="ECO:0007669"/>
    <property type="project" value="UniProtKB-KW"/>
</dbReference>
<dbReference type="Pfam" id="PF25633">
    <property type="entry name" value="Anula_coat"/>
    <property type="match status" value="1"/>
</dbReference>